<dbReference type="EMBL" id="DVMM01000005">
    <property type="protein sequence ID" value="HIU28713.1"/>
    <property type="molecule type" value="Genomic_DNA"/>
</dbReference>
<accession>A0A9D1I7M5</accession>
<dbReference type="InterPro" id="IPR049174">
    <property type="entry name" value="Beta-AFase-like"/>
</dbReference>
<dbReference type="InterPro" id="IPR012878">
    <property type="entry name" value="Beta-AFase-like_GH127_cat"/>
</dbReference>
<protein>
    <submittedName>
        <fullName evidence="2">Glycoside hydrolase family 127 protein</fullName>
    </submittedName>
</protein>
<reference evidence="2" key="1">
    <citation type="submission" date="2020-10" db="EMBL/GenBank/DDBJ databases">
        <authorList>
            <person name="Gilroy R."/>
        </authorList>
    </citation>
    <scope>NUCLEOTIDE SEQUENCE</scope>
    <source>
        <strain evidence="2">CHK195-4489</strain>
    </source>
</reference>
<dbReference type="PANTHER" id="PTHR43465:SF2">
    <property type="entry name" value="DUF1680 DOMAIN PROTEIN (AFU_ORTHOLOGUE AFUA_1G08910)"/>
    <property type="match status" value="1"/>
</dbReference>
<sequence>MLRNNVTNMNISGAIGDILTANEVNWVQTVLEKNPGLFDAFMDPEHNDLAKTMWHGEFPGKILSGLAQTYLLNNDPKTKEVGDQIVARLKEAQQEDGYLGPWAEAVRFNKDVLSDPENNWGKWDTWGQYHCIYGLCRWYQITGNKDALEVASRALDCIYNYFIAGGNTFASQNWAECNFSISHAFALMYEQTGKQEYLEAAEYIVNEEWKIPYRDFYTKTMLACDWLTGVEKNLAFYEMGQPRWEGLHTLETLAVLYRVTGKEVYGNAMESLWWGIIEHDRHNTGSFGTGEGANGDPYGDGSETCNIVAWTSFTIDYLKMSKNSYVADELE</sequence>
<gene>
    <name evidence="2" type="ORF">IAD50_00270</name>
</gene>
<feature type="non-terminal residue" evidence="2">
    <location>
        <position position="331"/>
    </location>
</feature>
<evidence type="ECO:0000313" key="2">
    <source>
        <dbReference type="EMBL" id="HIU28713.1"/>
    </source>
</evidence>
<comment type="caution">
    <text evidence="2">The sequence shown here is derived from an EMBL/GenBank/DDBJ whole genome shotgun (WGS) entry which is preliminary data.</text>
</comment>
<keyword evidence="2" id="KW-0378">Hydrolase</keyword>
<dbReference type="PANTHER" id="PTHR43465">
    <property type="entry name" value="DUF1680 DOMAIN PROTEIN (AFU_ORTHOLOGUE AFUA_1G08910)"/>
    <property type="match status" value="1"/>
</dbReference>
<dbReference type="GO" id="GO:0005975">
    <property type="term" value="P:carbohydrate metabolic process"/>
    <property type="evidence" value="ECO:0007669"/>
    <property type="project" value="InterPro"/>
</dbReference>
<dbReference type="Proteomes" id="UP000824089">
    <property type="component" value="Unassembled WGS sequence"/>
</dbReference>
<dbReference type="InterPro" id="IPR012341">
    <property type="entry name" value="6hp_glycosidase-like_sf"/>
</dbReference>
<dbReference type="SUPFAM" id="SSF48208">
    <property type="entry name" value="Six-hairpin glycosidases"/>
    <property type="match status" value="1"/>
</dbReference>
<evidence type="ECO:0000259" key="1">
    <source>
        <dbReference type="Pfam" id="PF07944"/>
    </source>
</evidence>
<dbReference type="Pfam" id="PF07944">
    <property type="entry name" value="Beta-AFase-like_GH127_cat"/>
    <property type="match status" value="1"/>
</dbReference>
<evidence type="ECO:0000313" key="3">
    <source>
        <dbReference type="Proteomes" id="UP000824089"/>
    </source>
</evidence>
<dbReference type="InterPro" id="IPR008928">
    <property type="entry name" value="6-hairpin_glycosidase_sf"/>
</dbReference>
<dbReference type="GO" id="GO:0016787">
    <property type="term" value="F:hydrolase activity"/>
    <property type="evidence" value="ECO:0007669"/>
    <property type="project" value="UniProtKB-KW"/>
</dbReference>
<proteinExistence type="predicted"/>
<dbReference type="Gene3D" id="1.50.10.10">
    <property type="match status" value="1"/>
</dbReference>
<dbReference type="AlphaFoldDB" id="A0A9D1I7M5"/>
<name>A0A9D1I7M5_9CLOT</name>
<feature type="domain" description="Non-reducing end beta-L-arabinofuranosidase-like GH127 catalytic" evidence="1">
    <location>
        <begin position="44"/>
        <end position="331"/>
    </location>
</feature>
<reference evidence="2" key="2">
    <citation type="journal article" date="2021" name="PeerJ">
        <title>Extensive microbial diversity within the chicken gut microbiome revealed by metagenomics and culture.</title>
        <authorList>
            <person name="Gilroy R."/>
            <person name="Ravi A."/>
            <person name="Getino M."/>
            <person name="Pursley I."/>
            <person name="Horton D.L."/>
            <person name="Alikhan N.F."/>
            <person name="Baker D."/>
            <person name="Gharbi K."/>
            <person name="Hall N."/>
            <person name="Watson M."/>
            <person name="Adriaenssens E.M."/>
            <person name="Foster-Nyarko E."/>
            <person name="Jarju S."/>
            <person name="Secka A."/>
            <person name="Antonio M."/>
            <person name="Oren A."/>
            <person name="Chaudhuri R.R."/>
            <person name="La Ragione R."/>
            <person name="Hildebrand F."/>
            <person name="Pallen M.J."/>
        </authorList>
    </citation>
    <scope>NUCLEOTIDE SEQUENCE</scope>
    <source>
        <strain evidence="2">CHK195-4489</strain>
    </source>
</reference>
<organism evidence="2 3">
    <name type="scientific">Candidatus Egerieisoma faecipullorum</name>
    <dbReference type="NCBI Taxonomy" id="2840963"/>
    <lineage>
        <taxon>Bacteria</taxon>
        <taxon>Bacillati</taxon>
        <taxon>Bacillota</taxon>
        <taxon>Clostridia</taxon>
        <taxon>Eubacteriales</taxon>
        <taxon>Clostridiaceae</taxon>
        <taxon>Clostridiaceae incertae sedis</taxon>
        <taxon>Candidatus Egerieisoma</taxon>
    </lineage>
</organism>